<dbReference type="GO" id="GO:0008270">
    <property type="term" value="F:zinc ion binding"/>
    <property type="evidence" value="ECO:0007669"/>
    <property type="project" value="InterPro"/>
</dbReference>
<evidence type="ECO:0000256" key="4">
    <source>
        <dbReference type="ARBA" id="ARBA00023163"/>
    </source>
</evidence>
<dbReference type="PANTHER" id="PTHR47540">
    <property type="entry name" value="THIAMINE REPRESSIBLE GENES REGULATORY PROTEIN THI5"/>
    <property type="match status" value="1"/>
</dbReference>
<name>A0A168AQL2_9HYPO</name>
<keyword evidence="9" id="KW-1185">Reference proteome</keyword>
<sequence length="656" mass="73464">MHRKFSSLEGRYLASLQQQANRSARRDDFSLTIPQNDPNAVTISAPDGVVSSHDWNDTNDTRSISPHAPSGHVPSLADCSSEESPEATSLTNPLSTGPSTFLRSDSGRTFFLGHSSNWSFTGRILKITHERLHQASLPAGALFFDSQVYILDWSMVGESSLKATRGVPVLPTVDYATHLINIVRFHCCPLFHFFDETVFMDGLHAHYGVEKKHETLGQQLWLIHFMLILALGKALASKPSRGNHPPGAALFMHAMQLLPNSTILWSEPIQAAEILCCIALYLHCIDHRSAAYNYIGQAVRMAMSHGLHTDKGSPHVEISRCRKLWWTIHILDRQMTYLSGLPQSVRDEDVSVQLPDFDGDTFRASAFAMQAKLSRFIAKIDRAIYGSSLQLGKNFLLRTKDTLASMAKLPDELRQQFPLDLENPEGGTSRISAHLHLLFHQCIILATRPILFCIYKMRLEMPPRCMRELNRSPCVQNLVRVCLDSSQHIISILECLQREDLIETFLSYDLEALFIAMTNLFIAPALYEGETSSWSMWRQRSCAILDEIARGGNLIAQHQQSELQRLQVMIESLIEPCDRTRALSSHAMTHIEMHEPLLSGGFPDSAAGLLSPRTDNVLDGSYVGAGLSTSQLMEMVNSIDTEQSDWMSEAFFENAT</sequence>
<dbReference type="OrthoDB" id="3990906at2759"/>
<proteinExistence type="predicted"/>
<evidence type="ECO:0000313" key="8">
    <source>
        <dbReference type="EMBL" id="KZZ94211.1"/>
    </source>
</evidence>
<dbReference type="InterPro" id="IPR007219">
    <property type="entry name" value="XnlR_reg_dom"/>
</dbReference>
<protein>
    <submittedName>
        <fullName evidence="8">Transcription factor</fullName>
    </submittedName>
</protein>
<feature type="domain" description="Xylanolytic transcriptional activator regulatory" evidence="7">
    <location>
        <begin position="291"/>
        <end position="361"/>
    </location>
</feature>
<dbReference type="GO" id="GO:0043565">
    <property type="term" value="F:sequence-specific DNA binding"/>
    <property type="evidence" value="ECO:0007669"/>
    <property type="project" value="TreeGrafter"/>
</dbReference>
<accession>A0A168AQL2</accession>
<comment type="caution">
    <text evidence="8">The sequence shown here is derived from an EMBL/GenBank/DDBJ whole genome shotgun (WGS) entry which is preliminary data.</text>
</comment>
<dbReference type="PANTHER" id="PTHR47540:SF6">
    <property type="entry name" value="ZN(II)2CYS6 TRANSCRIPTION FACTOR (EUROFUNG)"/>
    <property type="match status" value="1"/>
</dbReference>
<evidence type="ECO:0000256" key="6">
    <source>
        <dbReference type="SAM" id="MobiDB-lite"/>
    </source>
</evidence>
<evidence type="ECO:0000259" key="7">
    <source>
        <dbReference type="SMART" id="SM00906"/>
    </source>
</evidence>
<keyword evidence="3" id="KW-0238">DNA-binding</keyword>
<organism evidence="8 9">
    <name type="scientific">Moelleriella libera RCEF 2490</name>
    <dbReference type="NCBI Taxonomy" id="1081109"/>
    <lineage>
        <taxon>Eukaryota</taxon>
        <taxon>Fungi</taxon>
        <taxon>Dikarya</taxon>
        <taxon>Ascomycota</taxon>
        <taxon>Pezizomycotina</taxon>
        <taxon>Sordariomycetes</taxon>
        <taxon>Hypocreomycetidae</taxon>
        <taxon>Hypocreales</taxon>
        <taxon>Clavicipitaceae</taxon>
        <taxon>Moelleriella</taxon>
    </lineage>
</organism>
<dbReference type="GO" id="GO:0045944">
    <property type="term" value="P:positive regulation of transcription by RNA polymerase II"/>
    <property type="evidence" value="ECO:0007669"/>
    <property type="project" value="TreeGrafter"/>
</dbReference>
<feature type="compositionally biased region" description="Polar residues" evidence="6">
    <location>
        <begin position="86"/>
        <end position="98"/>
    </location>
</feature>
<keyword evidence="5" id="KW-0539">Nucleus</keyword>
<gene>
    <name evidence="8" type="ORF">AAL_05178</name>
</gene>
<comment type="subcellular location">
    <subcellularLocation>
        <location evidence="1">Nucleus</location>
    </subcellularLocation>
</comment>
<evidence type="ECO:0000256" key="3">
    <source>
        <dbReference type="ARBA" id="ARBA00023125"/>
    </source>
</evidence>
<feature type="region of interest" description="Disordered" evidence="6">
    <location>
        <begin position="24"/>
        <end position="98"/>
    </location>
</feature>
<evidence type="ECO:0000256" key="2">
    <source>
        <dbReference type="ARBA" id="ARBA00023015"/>
    </source>
</evidence>
<dbReference type="CDD" id="cd12148">
    <property type="entry name" value="fungal_TF_MHR"/>
    <property type="match status" value="1"/>
</dbReference>
<evidence type="ECO:0000313" key="9">
    <source>
        <dbReference type="Proteomes" id="UP000078544"/>
    </source>
</evidence>
<dbReference type="Proteomes" id="UP000078544">
    <property type="component" value="Unassembled WGS sequence"/>
</dbReference>
<dbReference type="AlphaFoldDB" id="A0A168AQL2"/>
<dbReference type="Pfam" id="PF04082">
    <property type="entry name" value="Fungal_trans"/>
    <property type="match status" value="1"/>
</dbReference>
<keyword evidence="2" id="KW-0805">Transcription regulation</keyword>
<dbReference type="InterPro" id="IPR051711">
    <property type="entry name" value="Stress_Response_Reg"/>
</dbReference>
<dbReference type="STRING" id="1081109.A0A168AQL2"/>
<dbReference type="GO" id="GO:0006351">
    <property type="term" value="P:DNA-templated transcription"/>
    <property type="evidence" value="ECO:0007669"/>
    <property type="project" value="InterPro"/>
</dbReference>
<evidence type="ECO:0000256" key="5">
    <source>
        <dbReference type="ARBA" id="ARBA00023242"/>
    </source>
</evidence>
<dbReference type="EMBL" id="AZGY01000011">
    <property type="protein sequence ID" value="KZZ94211.1"/>
    <property type="molecule type" value="Genomic_DNA"/>
</dbReference>
<keyword evidence="4" id="KW-0804">Transcription</keyword>
<dbReference type="SMART" id="SM00906">
    <property type="entry name" value="Fungal_trans"/>
    <property type="match status" value="1"/>
</dbReference>
<evidence type="ECO:0000256" key="1">
    <source>
        <dbReference type="ARBA" id="ARBA00004123"/>
    </source>
</evidence>
<reference evidence="8 9" key="1">
    <citation type="journal article" date="2016" name="Genome Biol. Evol.">
        <title>Divergent and convergent evolution of fungal pathogenicity.</title>
        <authorList>
            <person name="Shang Y."/>
            <person name="Xiao G."/>
            <person name="Zheng P."/>
            <person name="Cen K."/>
            <person name="Zhan S."/>
            <person name="Wang C."/>
        </authorList>
    </citation>
    <scope>NUCLEOTIDE SEQUENCE [LARGE SCALE GENOMIC DNA]</scope>
    <source>
        <strain evidence="8 9">RCEF 2490</strain>
    </source>
</reference>
<dbReference type="GO" id="GO:0005634">
    <property type="term" value="C:nucleus"/>
    <property type="evidence" value="ECO:0007669"/>
    <property type="project" value="UniProtKB-SubCell"/>
</dbReference>
<feature type="compositionally biased region" description="Polar residues" evidence="6">
    <location>
        <begin position="32"/>
        <end position="42"/>
    </location>
</feature>